<dbReference type="CDD" id="cd01949">
    <property type="entry name" value="GGDEF"/>
    <property type="match status" value="1"/>
</dbReference>
<dbReference type="EMBL" id="CP045699">
    <property type="protein sequence ID" value="QGA64728.1"/>
    <property type="molecule type" value="Genomic_DNA"/>
</dbReference>
<evidence type="ECO:0000256" key="3">
    <source>
        <dbReference type="SAM" id="Phobius"/>
    </source>
</evidence>
<evidence type="ECO:0000256" key="1">
    <source>
        <dbReference type="ARBA" id="ARBA00012528"/>
    </source>
</evidence>
<dbReference type="GO" id="GO:0052621">
    <property type="term" value="F:diguanylate cyclase activity"/>
    <property type="evidence" value="ECO:0007669"/>
    <property type="project" value="UniProtKB-EC"/>
</dbReference>
<reference evidence="5 6" key="1">
    <citation type="submission" date="2019-10" db="EMBL/GenBank/DDBJ databases">
        <title>Vibrio sp. nov., isolated from Coralline algae surface.</title>
        <authorList>
            <person name="Geng Y."/>
            <person name="Zhang X."/>
        </authorList>
    </citation>
    <scope>NUCLEOTIDE SEQUENCE [LARGE SCALE GENOMIC DNA]</scope>
    <source>
        <strain evidence="5 6">SM1977</strain>
    </source>
</reference>
<dbReference type="Pfam" id="PF08269">
    <property type="entry name" value="dCache_2"/>
    <property type="match status" value="1"/>
</dbReference>
<dbReference type="RefSeq" id="WP_153446879.1">
    <property type="nucleotide sequence ID" value="NZ_CP045699.1"/>
</dbReference>
<organism evidence="5 6">
    <name type="scientific">Vibrio algicola</name>
    <dbReference type="NCBI Taxonomy" id="2662262"/>
    <lineage>
        <taxon>Bacteria</taxon>
        <taxon>Pseudomonadati</taxon>
        <taxon>Pseudomonadota</taxon>
        <taxon>Gammaproteobacteria</taxon>
        <taxon>Vibrionales</taxon>
        <taxon>Vibrionaceae</taxon>
        <taxon>Vibrio</taxon>
    </lineage>
</organism>
<dbReference type="CDD" id="cd12912">
    <property type="entry name" value="PDC2_MCP_like"/>
    <property type="match status" value="1"/>
</dbReference>
<feature type="transmembrane region" description="Helical" evidence="3">
    <location>
        <begin position="298"/>
        <end position="316"/>
    </location>
</feature>
<keyword evidence="3" id="KW-0472">Membrane</keyword>
<dbReference type="Gene3D" id="3.30.450.20">
    <property type="entry name" value="PAS domain"/>
    <property type="match status" value="2"/>
</dbReference>
<dbReference type="SMART" id="SM00267">
    <property type="entry name" value="GGDEF"/>
    <property type="match status" value="1"/>
</dbReference>
<dbReference type="GO" id="GO:0043709">
    <property type="term" value="P:cell adhesion involved in single-species biofilm formation"/>
    <property type="evidence" value="ECO:0007669"/>
    <property type="project" value="TreeGrafter"/>
</dbReference>
<dbReference type="SUPFAM" id="SSF55073">
    <property type="entry name" value="Nucleotide cyclase"/>
    <property type="match status" value="1"/>
</dbReference>
<sequence length="494" mass="55901">MNKKTLPSIITIIIVLISIWSITYTTTQLYNVDKHLTNTTNAIFTKTVDASYDIIDTTINESLKNYLRGIAVTMKGMLDVSKNMDLNQNKINHFLDKFVAETRIGDNGYISILNNKGKLLTHPYLKGKNLAEHNFIQTQLSNDQSMTEYKWKNPGEKEARLKVSYSMKLSNGNVINVSVYKDEMVKLVDRELLKHKLEKYNFGKTGYVYVVDSHGRLVLHPTNEGQSIRVLIGDSTDDFLAAVKKKPEGSFTYPLTINNKTIMKTVAYKYYPYLDWIIASGISNSELKQPTNLLSKSLIMAGLSFAMIISILICILSKRHNKLILAEKKDFLTGLNNRRRFMELATSHSTNSDSVYSIALFDIDKFKAINDNFGHQEGDNAIVETANILKEYESDKIIVSRHGGEEFLLLMKNMGKQEAKEIADLIRLRIKHLGSLSFTFTISAGVFEANSNTHQLSEAISFADHALYQAKHTGRDRVMIHQAKIEANVHGNKN</sequence>
<dbReference type="InterPro" id="IPR029787">
    <property type="entry name" value="Nucleotide_cyclase"/>
</dbReference>
<gene>
    <name evidence="5" type="ORF">GFB47_04520</name>
</gene>
<dbReference type="InterPro" id="IPR043128">
    <property type="entry name" value="Rev_trsase/Diguanyl_cyclase"/>
</dbReference>
<dbReference type="GO" id="GO:1902201">
    <property type="term" value="P:negative regulation of bacterial-type flagellum-dependent cell motility"/>
    <property type="evidence" value="ECO:0007669"/>
    <property type="project" value="TreeGrafter"/>
</dbReference>
<dbReference type="Pfam" id="PF00990">
    <property type="entry name" value="GGDEF"/>
    <property type="match status" value="1"/>
</dbReference>
<protein>
    <recommendedName>
        <fullName evidence="1">diguanylate cyclase</fullName>
        <ecNumber evidence="1">2.7.7.65</ecNumber>
    </recommendedName>
</protein>
<dbReference type="NCBIfam" id="TIGR00254">
    <property type="entry name" value="GGDEF"/>
    <property type="match status" value="1"/>
</dbReference>
<dbReference type="PROSITE" id="PS50887">
    <property type="entry name" value="GGDEF"/>
    <property type="match status" value="1"/>
</dbReference>
<dbReference type="Proteomes" id="UP000348942">
    <property type="component" value="Chromosome 1"/>
</dbReference>
<dbReference type="InterPro" id="IPR000160">
    <property type="entry name" value="GGDEF_dom"/>
</dbReference>
<evidence type="ECO:0000259" key="4">
    <source>
        <dbReference type="PROSITE" id="PS50887"/>
    </source>
</evidence>
<dbReference type="GO" id="GO:0005886">
    <property type="term" value="C:plasma membrane"/>
    <property type="evidence" value="ECO:0007669"/>
    <property type="project" value="TreeGrafter"/>
</dbReference>
<dbReference type="PANTHER" id="PTHR45138:SF9">
    <property type="entry name" value="DIGUANYLATE CYCLASE DGCM-RELATED"/>
    <property type="match status" value="1"/>
</dbReference>
<feature type="domain" description="GGDEF" evidence="4">
    <location>
        <begin position="354"/>
        <end position="483"/>
    </location>
</feature>
<name>A0A5Q0TC60_9VIBR</name>
<keyword evidence="3" id="KW-1133">Transmembrane helix</keyword>
<dbReference type="EC" id="2.7.7.65" evidence="1"/>
<dbReference type="PANTHER" id="PTHR45138">
    <property type="entry name" value="REGULATORY COMPONENTS OF SENSORY TRANSDUCTION SYSTEM"/>
    <property type="match status" value="1"/>
</dbReference>
<comment type="catalytic activity">
    <reaction evidence="2">
        <text>2 GTP = 3',3'-c-di-GMP + 2 diphosphate</text>
        <dbReference type="Rhea" id="RHEA:24898"/>
        <dbReference type="ChEBI" id="CHEBI:33019"/>
        <dbReference type="ChEBI" id="CHEBI:37565"/>
        <dbReference type="ChEBI" id="CHEBI:58805"/>
        <dbReference type="EC" id="2.7.7.65"/>
    </reaction>
</comment>
<dbReference type="InterPro" id="IPR050469">
    <property type="entry name" value="Diguanylate_Cyclase"/>
</dbReference>
<accession>A0A5Q0TC60</accession>
<dbReference type="InterPro" id="IPR004010">
    <property type="entry name" value="Double_Cache_2"/>
</dbReference>
<keyword evidence="6" id="KW-1185">Reference proteome</keyword>
<proteinExistence type="predicted"/>
<evidence type="ECO:0000313" key="6">
    <source>
        <dbReference type="Proteomes" id="UP000348942"/>
    </source>
</evidence>
<keyword evidence="3" id="KW-0812">Transmembrane</keyword>
<evidence type="ECO:0000313" key="5">
    <source>
        <dbReference type="EMBL" id="QGA64728.1"/>
    </source>
</evidence>
<evidence type="ECO:0000256" key="2">
    <source>
        <dbReference type="ARBA" id="ARBA00034247"/>
    </source>
</evidence>
<dbReference type="AlphaFoldDB" id="A0A5Q0TC60"/>
<dbReference type="Gene3D" id="3.30.70.270">
    <property type="match status" value="1"/>
</dbReference>